<dbReference type="InterPro" id="IPR017937">
    <property type="entry name" value="Thioredoxin_CS"/>
</dbReference>
<dbReference type="PROSITE" id="PS51352">
    <property type="entry name" value="THIOREDOXIN_2"/>
    <property type="match status" value="1"/>
</dbReference>
<dbReference type="InterPro" id="IPR000866">
    <property type="entry name" value="AhpC/TSA"/>
</dbReference>
<accession>A0ABZ2Z262</accession>
<dbReference type="SUPFAM" id="SSF52833">
    <property type="entry name" value="Thioredoxin-like"/>
    <property type="match status" value="1"/>
</dbReference>
<dbReference type="InterPro" id="IPR036249">
    <property type="entry name" value="Thioredoxin-like_sf"/>
</dbReference>
<keyword evidence="1" id="KW-0676">Redox-active center</keyword>
<dbReference type="PROSITE" id="PS00194">
    <property type="entry name" value="THIOREDOXIN_1"/>
    <property type="match status" value="1"/>
</dbReference>
<keyword evidence="4" id="KW-1185">Reference proteome</keyword>
<dbReference type="PANTHER" id="PTHR42852">
    <property type="entry name" value="THIOL:DISULFIDE INTERCHANGE PROTEIN DSBE"/>
    <property type="match status" value="1"/>
</dbReference>
<evidence type="ECO:0000259" key="2">
    <source>
        <dbReference type="PROSITE" id="PS51352"/>
    </source>
</evidence>
<dbReference type="InterPro" id="IPR013766">
    <property type="entry name" value="Thioredoxin_domain"/>
</dbReference>
<dbReference type="CDD" id="cd02966">
    <property type="entry name" value="TlpA_like_family"/>
    <property type="match status" value="1"/>
</dbReference>
<dbReference type="EMBL" id="CP150096">
    <property type="protein sequence ID" value="WZN46366.1"/>
    <property type="molecule type" value="Genomic_DNA"/>
</dbReference>
<name>A0ABZ2Z262_9BACT</name>
<evidence type="ECO:0000256" key="1">
    <source>
        <dbReference type="ARBA" id="ARBA00023284"/>
    </source>
</evidence>
<evidence type="ECO:0000313" key="3">
    <source>
        <dbReference type="EMBL" id="WZN46366.1"/>
    </source>
</evidence>
<evidence type="ECO:0000313" key="4">
    <source>
        <dbReference type="Proteomes" id="UP001449657"/>
    </source>
</evidence>
<dbReference type="PANTHER" id="PTHR42852:SF17">
    <property type="entry name" value="THIOREDOXIN-LIKE PROTEIN HI_1115"/>
    <property type="match status" value="1"/>
</dbReference>
<dbReference type="Proteomes" id="UP001449657">
    <property type="component" value="Chromosome"/>
</dbReference>
<gene>
    <name evidence="3" type="ORF">WJU22_26105</name>
</gene>
<reference evidence="3 4" key="1">
    <citation type="submission" date="2024-03" db="EMBL/GenBank/DDBJ databases">
        <title>Chitinophaga caseinilytica sp. nov., a casein hydrolysing bacterium isolated from forest soil.</title>
        <authorList>
            <person name="Lee D.S."/>
            <person name="Han D.M."/>
            <person name="Baek J.H."/>
            <person name="Choi D.G."/>
            <person name="Jeon J.H."/>
            <person name="Jeon C.O."/>
        </authorList>
    </citation>
    <scope>NUCLEOTIDE SEQUENCE [LARGE SCALE GENOMIC DNA]</scope>
    <source>
        <strain evidence="3 4">KACC 19118</strain>
    </source>
</reference>
<feature type="domain" description="Thioredoxin" evidence="2">
    <location>
        <begin position="35"/>
        <end position="175"/>
    </location>
</feature>
<dbReference type="RefSeq" id="WP_341841090.1">
    <property type="nucleotide sequence ID" value="NZ_CP149792.1"/>
</dbReference>
<dbReference type="InterPro" id="IPR050553">
    <property type="entry name" value="Thioredoxin_ResA/DsbE_sf"/>
</dbReference>
<dbReference type="Gene3D" id="3.40.30.10">
    <property type="entry name" value="Glutaredoxin"/>
    <property type="match status" value="1"/>
</dbReference>
<dbReference type="Pfam" id="PF00578">
    <property type="entry name" value="AhpC-TSA"/>
    <property type="match status" value="1"/>
</dbReference>
<sequence>MGIAVVVLFVSPDAKSWTLRQLMRTGFFNASMEKEAPAAPAVDFAFEDGKGNLQHTSSLRGKVVFINFWASWCPPCRAEFPSIESLYGQFKNDPGIFFLTINEDDNASAAFNYLQKEQFTVPFYKASGRVPAEVYSGTLPTTVVLDKQGRIRFHHTGFANYGSEKFVQQVEALIREN</sequence>
<organism evidence="3 4">
    <name type="scientific">Chitinophaga caseinilytica</name>
    <dbReference type="NCBI Taxonomy" id="2267521"/>
    <lineage>
        <taxon>Bacteria</taxon>
        <taxon>Pseudomonadati</taxon>
        <taxon>Bacteroidota</taxon>
        <taxon>Chitinophagia</taxon>
        <taxon>Chitinophagales</taxon>
        <taxon>Chitinophagaceae</taxon>
        <taxon>Chitinophaga</taxon>
    </lineage>
</organism>
<protein>
    <submittedName>
        <fullName evidence="3">TlpA disulfide reductase family protein</fullName>
    </submittedName>
</protein>
<proteinExistence type="predicted"/>